<dbReference type="InterPro" id="IPR013112">
    <property type="entry name" value="FAD-bd_8"/>
</dbReference>
<evidence type="ECO:0000256" key="5">
    <source>
        <dbReference type="ARBA" id="ARBA00048483"/>
    </source>
</evidence>
<dbReference type="PROSITE" id="PS51384">
    <property type="entry name" value="FAD_FR"/>
    <property type="match status" value="1"/>
</dbReference>
<evidence type="ECO:0000256" key="3">
    <source>
        <dbReference type="ARBA" id="ARBA00022448"/>
    </source>
</evidence>
<evidence type="ECO:0000256" key="4">
    <source>
        <dbReference type="ARBA" id="ARBA00022475"/>
    </source>
</evidence>
<dbReference type="Proteomes" id="UP000800200">
    <property type="component" value="Unassembled WGS sequence"/>
</dbReference>
<keyword evidence="4" id="KW-1003">Cell membrane</keyword>
<dbReference type="OrthoDB" id="17725at2759"/>
<dbReference type="CDD" id="cd06186">
    <property type="entry name" value="NOX_Duox_like_FAD_NADP"/>
    <property type="match status" value="1"/>
</dbReference>
<keyword evidence="6" id="KW-1133">Transmembrane helix</keyword>
<gene>
    <name evidence="8" type="ORF">K469DRAFT_731660</name>
</gene>
<organism evidence="8 9">
    <name type="scientific">Zopfia rhizophila CBS 207.26</name>
    <dbReference type="NCBI Taxonomy" id="1314779"/>
    <lineage>
        <taxon>Eukaryota</taxon>
        <taxon>Fungi</taxon>
        <taxon>Dikarya</taxon>
        <taxon>Ascomycota</taxon>
        <taxon>Pezizomycotina</taxon>
        <taxon>Dothideomycetes</taxon>
        <taxon>Dothideomycetes incertae sedis</taxon>
        <taxon>Zopfiaceae</taxon>
        <taxon>Zopfia</taxon>
    </lineage>
</organism>
<dbReference type="GO" id="GO:0005886">
    <property type="term" value="C:plasma membrane"/>
    <property type="evidence" value="ECO:0007669"/>
    <property type="project" value="UniProtKB-SubCell"/>
</dbReference>
<dbReference type="InterPro" id="IPR051410">
    <property type="entry name" value="Ferric/Cupric_Reductase"/>
</dbReference>
<protein>
    <recommendedName>
        <fullName evidence="2">ferric-chelate reductase (NADPH)</fullName>
        <ecNumber evidence="2">1.16.1.9</ecNumber>
    </recommendedName>
</protein>
<sequence>MYHIWLGDMEKEWKTDAWLTILSIGPIRNRYYEIFKATHFLTALFFDYSIATFILYFLPWGFATFKTYAPHGVRPAILEMLPCGFVKIVVDAGITKWKPGQHVFLRFLIPDMHSLVSHPFTICSLIEPNKNEMVFYVKPHQGFTGQLANIAERKRGGPAKVLFEGPYGGLGFPETINGFDEKTVIAGGSRVGFTFPIIEDVLRQNAVDSSEKSSRLHILLATPSNAVAEWYRSTLHARSLKTAFHTGRPDLPKFIKENTSGTPETSVAIVVCQPSSMLHDVM</sequence>
<dbReference type="GO" id="GO:0006826">
    <property type="term" value="P:iron ion transport"/>
    <property type="evidence" value="ECO:0007669"/>
    <property type="project" value="TreeGrafter"/>
</dbReference>
<dbReference type="SUPFAM" id="SSF63380">
    <property type="entry name" value="Riboflavin synthase domain-like"/>
    <property type="match status" value="1"/>
</dbReference>
<comment type="catalytic activity">
    <reaction evidence="5">
        <text>2 a Fe(II)-siderophore + NADP(+) + H(+) = 2 a Fe(III)-siderophore + NADPH</text>
        <dbReference type="Rhea" id="RHEA:28795"/>
        <dbReference type="Rhea" id="RHEA-COMP:11342"/>
        <dbReference type="Rhea" id="RHEA-COMP:11344"/>
        <dbReference type="ChEBI" id="CHEBI:15378"/>
        <dbReference type="ChEBI" id="CHEBI:29033"/>
        <dbReference type="ChEBI" id="CHEBI:29034"/>
        <dbReference type="ChEBI" id="CHEBI:57783"/>
        <dbReference type="ChEBI" id="CHEBI:58349"/>
        <dbReference type="EC" id="1.16.1.9"/>
    </reaction>
</comment>
<dbReference type="PANTHER" id="PTHR32361">
    <property type="entry name" value="FERRIC/CUPRIC REDUCTASE TRANSMEMBRANE COMPONENT"/>
    <property type="match status" value="1"/>
</dbReference>
<dbReference type="InterPro" id="IPR017927">
    <property type="entry name" value="FAD-bd_FR_type"/>
</dbReference>
<comment type="subcellular location">
    <subcellularLocation>
        <location evidence="1">Cell membrane</location>
        <topology evidence="1">Multi-pass membrane protein</topology>
    </subcellularLocation>
</comment>
<evidence type="ECO:0000256" key="6">
    <source>
        <dbReference type="SAM" id="Phobius"/>
    </source>
</evidence>
<dbReference type="PANTHER" id="PTHR32361:SF23">
    <property type="entry name" value="FERRIC-CHELATE REDUCTASE"/>
    <property type="match status" value="1"/>
</dbReference>
<keyword evidence="6" id="KW-0472">Membrane</keyword>
<reference evidence="8" key="1">
    <citation type="journal article" date="2020" name="Stud. Mycol.">
        <title>101 Dothideomycetes genomes: a test case for predicting lifestyles and emergence of pathogens.</title>
        <authorList>
            <person name="Haridas S."/>
            <person name="Albert R."/>
            <person name="Binder M."/>
            <person name="Bloem J."/>
            <person name="Labutti K."/>
            <person name="Salamov A."/>
            <person name="Andreopoulos B."/>
            <person name="Baker S."/>
            <person name="Barry K."/>
            <person name="Bills G."/>
            <person name="Bluhm B."/>
            <person name="Cannon C."/>
            <person name="Castanera R."/>
            <person name="Culley D."/>
            <person name="Daum C."/>
            <person name="Ezra D."/>
            <person name="Gonzalez J."/>
            <person name="Henrissat B."/>
            <person name="Kuo A."/>
            <person name="Liang C."/>
            <person name="Lipzen A."/>
            <person name="Lutzoni F."/>
            <person name="Magnuson J."/>
            <person name="Mondo S."/>
            <person name="Nolan M."/>
            <person name="Ohm R."/>
            <person name="Pangilinan J."/>
            <person name="Park H.-J."/>
            <person name="Ramirez L."/>
            <person name="Alfaro M."/>
            <person name="Sun H."/>
            <person name="Tritt A."/>
            <person name="Yoshinaga Y."/>
            <person name="Zwiers L.-H."/>
            <person name="Turgeon B."/>
            <person name="Goodwin S."/>
            <person name="Spatafora J."/>
            <person name="Crous P."/>
            <person name="Grigoriev I."/>
        </authorList>
    </citation>
    <scope>NUCLEOTIDE SEQUENCE</scope>
    <source>
        <strain evidence="8">CBS 207.26</strain>
    </source>
</reference>
<accession>A0A6A6DGK8</accession>
<dbReference type="EMBL" id="ML994674">
    <property type="protein sequence ID" value="KAF2178651.1"/>
    <property type="molecule type" value="Genomic_DNA"/>
</dbReference>
<dbReference type="GO" id="GO:0006879">
    <property type="term" value="P:intracellular iron ion homeostasis"/>
    <property type="evidence" value="ECO:0007669"/>
    <property type="project" value="TreeGrafter"/>
</dbReference>
<dbReference type="GO" id="GO:0052851">
    <property type="term" value="F:ferric-chelate reductase (NADPH) activity"/>
    <property type="evidence" value="ECO:0007669"/>
    <property type="project" value="UniProtKB-EC"/>
</dbReference>
<evidence type="ECO:0000259" key="7">
    <source>
        <dbReference type="PROSITE" id="PS51384"/>
    </source>
</evidence>
<proteinExistence type="predicted"/>
<dbReference type="EC" id="1.16.1.9" evidence="2"/>
<dbReference type="Gene3D" id="3.40.50.80">
    <property type="entry name" value="Nucleotide-binding domain of ferredoxin-NADP reductase (FNR) module"/>
    <property type="match status" value="1"/>
</dbReference>
<evidence type="ECO:0000313" key="9">
    <source>
        <dbReference type="Proteomes" id="UP000800200"/>
    </source>
</evidence>
<keyword evidence="3" id="KW-0813">Transport</keyword>
<dbReference type="InterPro" id="IPR017938">
    <property type="entry name" value="Riboflavin_synthase-like_b-brl"/>
</dbReference>
<evidence type="ECO:0000256" key="1">
    <source>
        <dbReference type="ARBA" id="ARBA00004651"/>
    </source>
</evidence>
<name>A0A6A6DGK8_9PEZI</name>
<dbReference type="Pfam" id="PF08022">
    <property type="entry name" value="FAD_binding_8"/>
    <property type="match status" value="1"/>
</dbReference>
<feature type="domain" description="FAD-binding FR-type" evidence="7">
    <location>
        <begin position="68"/>
        <end position="173"/>
    </location>
</feature>
<evidence type="ECO:0000313" key="8">
    <source>
        <dbReference type="EMBL" id="KAF2178651.1"/>
    </source>
</evidence>
<keyword evidence="9" id="KW-1185">Reference proteome</keyword>
<evidence type="ECO:0000256" key="2">
    <source>
        <dbReference type="ARBA" id="ARBA00012668"/>
    </source>
</evidence>
<dbReference type="Gene3D" id="2.40.30.10">
    <property type="entry name" value="Translation factors"/>
    <property type="match status" value="1"/>
</dbReference>
<keyword evidence="6" id="KW-0812">Transmembrane</keyword>
<dbReference type="InterPro" id="IPR039261">
    <property type="entry name" value="FNR_nucleotide-bd"/>
</dbReference>
<dbReference type="AlphaFoldDB" id="A0A6A6DGK8"/>
<dbReference type="GO" id="GO:0015677">
    <property type="term" value="P:copper ion import"/>
    <property type="evidence" value="ECO:0007669"/>
    <property type="project" value="TreeGrafter"/>
</dbReference>
<feature type="transmembrane region" description="Helical" evidence="6">
    <location>
        <begin position="40"/>
        <end position="62"/>
    </location>
</feature>